<gene>
    <name evidence="1" type="ORF">LCGC14_1014200</name>
</gene>
<organism evidence="1">
    <name type="scientific">marine sediment metagenome</name>
    <dbReference type="NCBI Taxonomy" id="412755"/>
    <lineage>
        <taxon>unclassified sequences</taxon>
        <taxon>metagenomes</taxon>
        <taxon>ecological metagenomes</taxon>
    </lineage>
</organism>
<protein>
    <submittedName>
        <fullName evidence="1">Uncharacterized protein</fullName>
    </submittedName>
</protein>
<reference evidence="1" key="1">
    <citation type="journal article" date="2015" name="Nature">
        <title>Complex archaea that bridge the gap between prokaryotes and eukaryotes.</title>
        <authorList>
            <person name="Spang A."/>
            <person name="Saw J.H."/>
            <person name="Jorgensen S.L."/>
            <person name="Zaremba-Niedzwiedzka K."/>
            <person name="Martijn J."/>
            <person name="Lind A.E."/>
            <person name="van Eijk R."/>
            <person name="Schleper C."/>
            <person name="Guy L."/>
            <person name="Ettema T.J."/>
        </authorList>
    </citation>
    <scope>NUCLEOTIDE SEQUENCE</scope>
</reference>
<comment type="caution">
    <text evidence="1">The sequence shown here is derived from an EMBL/GenBank/DDBJ whole genome shotgun (WGS) entry which is preliminary data.</text>
</comment>
<name>A0A0F9MZC9_9ZZZZ</name>
<evidence type="ECO:0000313" key="1">
    <source>
        <dbReference type="EMBL" id="KKN12670.1"/>
    </source>
</evidence>
<accession>A0A0F9MZC9</accession>
<dbReference type="AlphaFoldDB" id="A0A0F9MZC9"/>
<dbReference type="EMBL" id="LAZR01004006">
    <property type="protein sequence ID" value="KKN12670.1"/>
    <property type="molecule type" value="Genomic_DNA"/>
</dbReference>
<sequence>MRDLEKKNASARRYYQENKERCKEWVNKYRRTHLEDFARRNIEYRKRIKLECLTAYSCDPPKCCCCGESAIEFLSIDHIIGGGNKHRQELKRQNIYSYLKVNNYPLGYRVLCMNCNFAIGHYGYCPHQKKGG</sequence>
<proteinExistence type="predicted"/>